<evidence type="ECO:0000313" key="2">
    <source>
        <dbReference type="Proteomes" id="UP000826793"/>
    </source>
</evidence>
<gene>
    <name evidence="1" type="ORF">H9710_00960</name>
</gene>
<organism evidence="1 2">
    <name type="scientific">Candidatus Acutalibacter pullicola</name>
    <dbReference type="NCBI Taxonomy" id="2838417"/>
    <lineage>
        <taxon>Bacteria</taxon>
        <taxon>Bacillati</taxon>
        <taxon>Bacillota</taxon>
        <taxon>Clostridia</taxon>
        <taxon>Eubacteriales</taxon>
        <taxon>Acutalibacteraceae</taxon>
        <taxon>Acutalibacter</taxon>
    </lineage>
</organism>
<dbReference type="AlphaFoldDB" id="A0A9D2MTW9"/>
<evidence type="ECO:0000313" key="1">
    <source>
        <dbReference type="EMBL" id="HJB97134.1"/>
    </source>
</evidence>
<name>A0A9D2MTW9_9FIRM</name>
<accession>A0A9D2MTW9</accession>
<reference evidence="1" key="1">
    <citation type="journal article" date="2021" name="PeerJ">
        <title>Extensive microbial diversity within the chicken gut microbiome revealed by metagenomics and culture.</title>
        <authorList>
            <person name="Gilroy R."/>
            <person name="Ravi A."/>
            <person name="Getino M."/>
            <person name="Pursley I."/>
            <person name="Horton D.L."/>
            <person name="Alikhan N.F."/>
            <person name="Baker D."/>
            <person name="Gharbi K."/>
            <person name="Hall N."/>
            <person name="Watson M."/>
            <person name="Adriaenssens E.M."/>
            <person name="Foster-Nyarko E."/>
            <person name="Jarju S."/>
            <person name="Secka A."/>
            <person name="Antonio M."/>
            <person name="Oren A."/>
            <person name="Chaudhuri R.R."/>
            <person name="La Ragione R."/>
            <person name="Hildebrand F."/>
            <person name="Pallen M.J."/>
        </authorList>
    </citation>
    <scope>NUCLEOTIDE SEQUENCE</scope>
    <source>
        <strain evidence="1">CHK185-1770</strain>
    </source>
</reference>
<dbReference type="Proteomes" id="UP000826793">
    <property type="component" value="Unassembled WGS sequence"/>
</dbReference>
<sequence length="214" mass="24200">MSTIYFPSCNFTKASPEAAKRLRAYMQEKMPVAGCCRVDKTPYPAGDTALYFCQACRETLEAKENNQLLLENLFVWLDKQADFPWPDYRGLTVNVQDCWRDRGHPEIFQAVRSCLGKLGVTVVEMEENRENSVFCGNLHFEPKKPENVALVASRPGVPLYEYTQEEQAQLFAEQVEKYTAPLTVTYCNRCTLGVRTGGGKAVHLMELCMGAYGE</sequence>
<proteinExistence type="predicted"/>
<comment type="caution">
    <text evidence="1">The sequence shown here is derived from an EMBL/GenBank/DDBJ whole genome shotgun (WGS) entry which is preliminary data.</text>
</comment>
<protein>
    <submittedName>
        <fullName evidence="1">Uncharacterized protein</fullName>
    </submittedName>
</protein>
<reference evidence="1" key="2">
    <citation type="submission" date="2021-04" db="EMBL/GenBank/DDBJ databases">
        <authorList>
            <person name="Gilroy R."/>
        </authorList>
    </citation>
    <scope>NUCLEOTIDE SEQUENCE</scope>
    <source>
        <strain evidence="1">CHK185-1770</strain>
    </source>
</reference>
<dbReference type="EMBL" id="DWXG01000007">
    <property type="protein sequence ID" value="HJB97134.1"/>
    <property type="molecule type" value="Genomic_DNA"/>
</dbReference>